<dbReference type="Proteomes" id="UP000236742">
    <property type="component" value="Unassembled WGS sequence"/>
</dbReference>
<gene>
    <name evidence="1" type="ORF">SAMN05421751_10210</name>
</gene>
<proteinExistence type="predicted"/>
<sequence>MSVVQDRAAYKQMIRDRLMQVETEALELAKAHHEEFLRESQLDRTETVDKDEVAASRENADLAAAFDGPVLAHHAKIDVIENMDFSLKDTVQPGAAVILDGLNFVVAVSTEKFDVDGRAFMGISTQSPIYKAMEGLGAGDTFTHAGKEYEIQDVL</sequence>
<evidence type="ECO:0000313" key="2">
    <source>
        <dbReference type="Proteomes" id="UP000236742"/>
    </source>
</evidence>
<dbReference type="EMBL" id="FNVD01000002">
    <property type="protein sequence ID" value="SEF56345.1"/>
    <property type="molecule type" value="Genomic_DNA"/>
</dbReference>
<dbReference type="OrthoDB" id="8293772at2"/>
<dbReference type="AlphaFoldDB" id="A0A1H5T0N6"/>
<accession>A0A1H5T0N6</accession>
<protein>
    <recommendedName>
        <fullName evidence="3">Transcription elongation factor, GreA/GreB family</fullName>
    </recommendedName>
</protein>
<name>A0A1H5T0N6_9RHOB</name>
<evidence type="ECO:0008006" key="3">
    <source>
        <dbReference type="Google" id="ProtNLM"/>
    </source>
</evidence>
<keyword evidence="2" id="KW-1185">Reference proteome</keyword>
<evidence type="ECO:0000313" key="1">
    <source>
        <dbReference type="EMBL" id="SEF56345.1"/>
    </source>
</evidence>
<dbReference type="RefSeq" id="WP_104006703.1">
    <property type="nucleotide sequence ID" value="NZ_FNVD01000002.1"/>
</dbReference>
<organism evidence="1 2">
    <name type="scientific">Jhaorihella thermophila</name>
    <dbReference type="NCBI Taxonomy" id="488547"/>
    <lineage>
        <taxon>Bacteria</taxon>
        <taxon>Pseudomonadati</taxon>
        <taxon>Pseudomonadota</taxon>
        <taxon>Alphaproteobacteria</taxon>
        <taxon>Rhodobacterales</taxon>
        <taxon>Paracoccaceae</taxon>
        <taxon>Jhaorihella</taxon>
    </lineage>
</organism>
<reference evidence="1 2" key="1">
    <citation type="submission" date="2016-10" db="EMBL/GenBank/DDBJ databases">
        <authorList>
            <person name="de Groot N.N."/>
        </authorList>
    </citation>
    <scope>NUCLEOTIDE SEQUENCE [LARGE SCALE GENOMIC DNA]</scope>
    <source>
        <strain evidence="1 2">DSM 23413</strain>
    </source>
</reference>